<proteinExistence type="predicted"/>
<evidence type="ECO:0000313" key="2">
    <source>
        <dbReference type="Proteomes" id="UP000266723"/>
    </source>
</evidence>
<protein>
    <submittedName>
        <fullName evidence="1">Uncharacterized protein</fullName>
    </submittedName>
</protein>
<accession>A0ABQ7DLC1</accession>
<comment type="caution">
    <text evidence="1">The sequence shown here is derived from an EMBL/GenBank/DDBJ whole genome shotgun (WGS) entry which is preliminary data.</text>
</comment>
<keyword evidence="2" id="KW-1185">Reference proteome</keyword>
<dbReference type="EMBL" id="QGKV02000649">
    <property type="protein sequence ID" value="KAF3577920.1"/>
    <property type="molecule type" value="Genomic_DNA"/>
</dbReference>
<evidence type="ECO:0000313" key="1">
    <source>
        <dbReference type="EMBL" id="KAF3577920.1"/>
    </source>
</evidence>
<organism evidence="1 2">
    <name type="scientific">Brassica cretica</name>
    <name type="common">Mustard</name>
    <dbReference type="NCBI Taxonomy" id="69181"/>
    <lineage>
        <taxon>Eukaryota</taxon>
        <taxon>Viridiplantae</taxon>
        <taxon>Streptophyta</taxon>
        <taxon>Embryophyta</taxon>
        <taxon>Tracheophyta</taxon>
        <taxon>Spermatophyta</taxon>
        <taxon>Magnoliopsida</taxon>
        <taxon>eudicotyledons</taxon>
        <taxon>Gunneridae</taxon>
        <taxon>Pentapetalae</taxon>
        <taxon>rosids</taxon>
        <taxon>malvids</taxon>
        <taxon>Brassicales</taxon>
        <taxon>Brassicaceae</taxon>
        <taxon>Brassiceae</taxon>
        <taxon>Brassica</taxon>
    </lineage>
</organism>
<dbReference type="Proteomes" id="UP000266723">
    <property type="component" value="Unassembled WGS sequence"/>
</dbReference>
<name>A0ABQ7DLC1_BRACR</name>
<reference evidence="1 2" key="1">
    <citation type="journal article" date="2020" name="BMC Genomics">
        <title>Intraspecific diversification of the crop wild relative Brassica cretica Lam. using demographic model selection.</title>
        <authorList>
            <person name="Kioukis A."/>
            <person name="Michalopoulou V.A."/>
            <person name="Briers L."/>
            <person name="Pirintsos S."/>
            <person name="Studholme D.J."/>
            <person name="Pavlidis P."/>
            <person name="Sarris P.F."/>
        </authorList>
    </citation>
    <scope>NUCLEOTIDE SEQUENCE [LARGE SCALE GENOMIC DNA]</scope>
    <source>
        <strain evidence="2">cv. PFS-1207/04</strain>
    </source>
</reference>
<gene>
    <name evidence="1" type="ORF">DY000_02029679</name>
</gene>
<sequence length="95" mass="10731">MNERKMSNGPSRVLVAHPAAVIKFNCPCPPRMFLAVNLAARGTMTTTTAKIISLYTYPIFTASWTADLLVLNRRLCCSLELQTTFLIRERRLLMV</sequence>